<dbReference type="PANTHER" id="PTHR19384:SF128">
    <property type="entry name" value="NADPH OXIDOREDUCTASE A"/>
    <property type="match status" value="1"/>
</dbReference>
<evidence type="ECO:0000256" key="3">
    <source>
        <dbReference type="ARBA" id="ARBA00022630"/>
    </source>
</evidence>
<keyword evidence="9" id="KW-1133">Transmembrane helix</keyword>
<dbReference type="PROSITE" id="PS50902">
    <property type="entry name" value="FLAVODOXIN_LIKE"/>
    <property type="match status" value="1"/>
</dbReference>
<dbReference type="InterPro" id="IPR017927">
    <property type="entry name" value="FAD-bd_FR_type"/>
</dbReference>
<dbReference type="InterPro" id="IPR001433">
    <property type="entry name" value="OxRdtase_FAD/NAD-bd"/>
</dbReference>
<evidence type="ECO:0000256" key="1">
    <source>
        <dbReference type="ARBA" id="ARBA00001917"/>
    </source>
</evidence>
<dbReference type="Gene3D" id="3.40.50.360">
    <property type="match status" value="1"/>
</dbReference>
<gene>
    <name evidence="12" type="ORF">Agub_g1639</name>
</gene>
<dbReference type="GO" id="GO:0050660">
    <property type="term" value="F:flavin adenine dinucleotide binding"/>
    <property type="evidence" value="ECO:0007669"/>
    <property type="project" value="TreeGrafter"/>
</dbReference>
<evidence type="ECO:0000313" key="12">
    <source>
        <dbReference type="EMBL" id="GFR40974.1"/>
    </source>
</evidence>
<feature type="transmembrane region" description="Helical" evidence="9">
    <location>
        <begin position="14"/>
        <end position="30"/>
    </location>
</feature>
<dbReference type="EMBL" id="BMAR01000001">
    <property type="protein sequence ID" value="GFR40974.1"/>
    <property type="molecule type" value="Genomic_DNA"/>
</dbReference>
<dbReference type="InterPro" id="IPR008254">
    <property type="entry name" value="Flavodoxin/NO_synth"/>
</dbReference>
<dbReference type="Pfam" id="PF00258">
    <property type="entry name" value="Flavodoxin_1"/>
    <property type="match status" value="1"/>
</dbReference>
<comment type="caution">
    <text evidence="12">The sequence shown here is derived from an EMBL/GenBank/DDBJ whole genome shotgun (WGS) entry which is preliminary data.</text>
</comment>
<dbReference type="InterPro" id="IPR001709">
    <property type="entry name" value="Flavoprot_Pyr_Nucl_cyt_Rdtase"/>
</dbReference>
<dbReference type="Gene3D" id="3.40.50.80">
    <property type="entry name" value="Nucleotide-binding domain of ferredoxin-NADP reductase (FNR) module"/>
    <property type="match status" value="1"/>
</dbReference>
<comment type="cofactor">
    <cofactor evidence="2">
        <name>FAD</name>
        <dbReference type="ChEBI" id="CHEBI:57692"/>
    </cofactor>
</comment>
<dbReference type="InterPro" id="IPR023173">
    <property type="entry name" value="NADPH_Cyt_P450_Rdtase_alpha"/>
</dbReference>
<dbReference type="SUPFAM" id="SSF52218">
    <property type="entry name" value="Flavoproteins"/>
    <property type="match status" value="1"/>
</dbReference>
<dbReference type="FunFam" id="3.40.50.80:FF:000001">
    <property type="entry name" value="NADPH--cytochrome P450 reductase 1"/>
    <property type="match status" value="1"/>
</dbReference>
<keyword evidence="4" id="KW-0288">FMN</keyword>
<dbReference type="PRINTS" id="PR00369">
    <property type="entry name" value="FLAVODOXIN"/>
</dbReference>
<evidence type="ECO:0000256" key="2">
    <source>
        <dbReference type="ARBA" id="ARBA00001974"/>
    </source>
</evidence>
<evidence type="ECO:0000256" key="9">
    <source>
        <dbReference type="SAM" id="Phobius"/>
    </source>
</evidence>
<keyword evidence="9" id="KW-0472">Membrane</keyword>
<dbReference type="GO" id="GO:0005829">
    <property type="term" value="C:cytosol"/>
    <property type="evidence" value="ECO:0007669"/>
    <property type="project" value="TreeGrafter"/>
</dbReference>
<keyword evidence="3" id="KW-0285">Flavoprotein</keyword>
<dbReference type="GO" id="GO:0016491">
    <property type="term" value="F:oxidoreductase activity"/>
    <property type="evidence" value="ECO:0007669"/>
    <property type="project" value="UniProtKB-KW"/>
</dbReference>
<reference evidence="12 13" key="1">
    <citation type="journal article" date="2021" name="Sci. Rep.">
        <title>Genome sequencing of the multicellular alga Astrephomene provides insights into convergent evolution of germ-soma differentiation.</title>
        <authorList>
            <person name="Yamashita S."/>
            <person name="Yamamoto K."/>
            <person name="Matsuzaki R."/>
            <person name="Suzuki S."/>
            <person name="Yamaguchi H."/>
            <person name="Hirooka S."/>
            <person name="Minakuchi Y."/>
            <person name="Miyagishima S."/>
            <person name="Kawachi M."/>
            <person name="Toyoda A."/>
            <person name="Nozaki H."/>
        </authorList>
    </citation>
    <scope>NUCLEOTIDE SEQUENCE [LARGE SCALE GENOMIC DNA]</scope>
    <source>
        <strain evidence="12 13">NIES-4017</strain>
    </source>
</reference>
<dbReference type="InterPro" id="IPR003097">
    <property type="entry name" value="CysJ-like_FAD-binding"/>
</dbReference>
<dbReference type="Proteomes" id="UP001054857">
    <property type="component" value="Unassembled WGS sequence"/>
</dbReference>
<keyword evidence="5" id="KW-0274">FAD</keyword>
<dbReference type="Gene3D" id="2.40.30.10">
    <property type="entry name" value="Translation factors"/>
    <property type="match status" value="1"/>
</dbReference>
<evidence type="ECO:0000259" key="10">
    <source>
        <dbReference type="PROSITE" id="PS50902"/>
    </source>
</evidence>
<dbReference type="SUPFAM" id="SSF63380">
    <property type="entry name" value="Riboflavin synthase domain-like"/>
    <property type="match status" value="1"/>
</dbReference>
<evidence type="ECO:0000256" key="8">
    <source>
        <dbReference type="SAM" id="MobiDB-lite"/>
    </source>
</evidence>
<dbReference type="InterPro" id="IPR029039">
    <property type="entry name" value="Flavoprotein-like_sf"/>
</dbReference>
<dbReference type="InterPro" id="IPR039261">
    <property type="entry name" value="FNR_nucleotide-bd"/>
</dbReference>
<accession>A0AAD3DGS4</accession>
<dbReference type="GO" id="GO:0010181">
    <property type="term" value="F:FMN binding"/>
    <property type="evidence" value="ECO:0007669"/>
    <property type="project" value="InterPro"/>
</dbReference>
<dbReference type="SUPFAM" id="SSF52343">
    <property type="entry name" value="Ferredoxin reductase-like, C-terminal NADP-linked domain"/>
    <property type="match status" value="1"/>
</dbReference>
<keyword evidence="13" id="KW-1185">Reference proteome</keyword>
<keyword evidence="9" id="KW-0812">Transmembrane</keyword>
<evidence type="ECO:0000259" key="11">
    <source>
        <dbReference type="PROSITE" id="PS51384"/>
    </source>
</evidence>
<dbReference type="InterPro" id="IPR017938">
    <property type="entry name" value="Riboflavin_synthase-like_b-brl"/>
</dbReference>
<evidence type="ECO:0000256" key="5">
    <source>
        <dbReference type="ARBA" id="ARBA00022827"/>
    </source>
</evidence>
<dbReference type="PROSITE" id="PS51384">
    <property type="entry name" value="FAD_FR"/>
    <property type="match status" value="1"/>
</dbReference>
<keyword evidence="6" id="KW-0521">NADP</keyword>
<feature type="domain" description="FAD-binding FR-type" evidence="11">
    <location>
        <begin position="305"/>
        <end position="548"/>
    </location>
</feature>
<evidence type="ECO:0000256" key="7">
    <source>
        <dbReference type="ARBA" id="ARBA00023002"/>
    </source>
</evidence>
<dbReference type="Gene3D" id="1.20.990.10">
    <property type="entry name" value="NADPH-cytochrome p450 Reductase, Chain A, domain 3"/>
    <property type="match status" value="1"/>
</dbReference>
<feature type="region of interest" description="Disordered" evidence="8">
    <location>
        <begin position="97"/>
        <end position="123"/>
    </location>
</feature>
<organism evidence="12 13">
    <name type="scientific">Astrephomene gubernaculifera</name>
    <dbReference type="NCBI Taxonomy" id="47775"/>
    <lineage>
        <taxon>Eukaryota</taxon>
        <taxon>Viridiplantae</taxon>
        <taxon>Chlorophyta</taxon>
        <taxon>core chlorophytes</taxon>
        <taxon>Chlorophyceae</taxon>
        <taxon>CS clade</taxon>
        <taxon>Chlamydomonadales</taxon>
        <taxon>Astrephomenaceae</taxon>
        <taxon>Astrephomene</taxon>
    </lineage>
</organism>
<keyword evidence="7" id="KW-0560">Oxidoreductase</keyword>
<dbReference type="PRINTS" id="PR00371">
    <property type="entry name" value="FPNCR"/>
</dbReference>
<feature type="domain" description="Flavodoxin-like" evidence="10">
    <location>
        <begin position="129"/>
        <end position="269"/>
    </location>
</feature>
<sequence length="711" mass="75968">MPTTDAPASKSSTYWRWAIAAGVPVAWYLLSRRRPADDERTDFDGFLKVVEPVGSTGGQPEPGRSSGTIDAFFKDAGEQVDTRNPLDFNSFLLSNASSAPAKSGQKPSGAKQPASAPERKGPSADMKPVLVLYGTEYGFSKEIAEKLCSMLSACGGVWPQLENMADHPSGYDFSKVQVALVACSTQGDGVPPTEAREFCEWLFAGKAGSLAHLKFAVCALGDKSYTHFCRCGKQLDAALEGAGAQRLVERAEVNKEDWPVVDAWLGAVVAAVKELPLKSFAELGLAVSGVADADKASGPKKWGKSRPYTASVLALEGLCTLSGADDKNTVRMELDLGDSGITYLPGDALGIYPTNDSKAVEELLAVMGASPSEQVAVPSWHYEEGSRAGMQLSEALTKCYDLRSPKPELVKLLVAALEAAHPPTANGNGTTAAPSPYEQLRGALADASALEAYLAPRHVVDVLQDAVPVKLSTAQVLSCLRQLQPRLYSISSSPLEDPRRVQVTVAEVKYASLGKDRIGVCSTMLSERLQVGSRLPVYVHKNPDFRLPASPATPIIMVGPGTGLAPFRSFVMERLLAAAAQAGGGGACADQPGRMVLYFGCRRRDQDYLYGKLLEGWSAEGKITLYTAFSREQKQKVYVQNRLAESAELVWELLQQGAHFYVCGDAGSMAGAVEAALLALIAERQGGGPEGAQAYLQALSDAGRYQRDVWY</sequence>
<dbReference type="InterPro" id="IPR001094">
    <property type="entry name" value="Flavdoxin-like"/>
</dbReference>
<proteinExistence type="predicted"/>
<evidence type="ECO:0000256" key="4">
    <source>
        <dbReference type="ARBA" id="ARBA00022643"/>
    </source>
</evidence>
<evidence type="ECO:0000256" key="6">
    <source>
        <dbReference type="ARBA" id="ARBA00022857"/>
    </source>
</evidence>
<dbReference type="Pfam" id="PF00175">
    <property type="entry name" value="NAD_binding_1"/>
    <property type="match status" value="1"/>
</dbReference>
<name>A0AAD3DGS4_9CHLO</name>
<dbReference type="AlphaFoldDB" id="A0AAD3DGS4"/>
<feature type="region of interest" description="Disordered" evidence="8">
    <location>
        <begin position="50"/>
        <end position="69"/>
    </location>
</feature>
<dbReference type="Pfam" id="PF00667">
    <property type="entry name" value="FAD_binding_1"/>
    <property type="match status" value="1"/>
</dbReference>
<evidence type="ECO:0000313" key="13">
    <source>
        <dbReference type="Proteomes" id="UP001054857"/>
    </source>
</evidence>
<protein>
    <submittedName>
        <fullName evidence="12">Uncharacterized protein</fullName>
    </submittedName>
</protein>
<dbReference type="PANTHER" id="PTHR19384">
    <property type="entry name" value="NITRIC OXIDE SYNTHASE-RELATED"/>
    <property type="match status" value="1"/>
</dbReference>
<comment type="cofactor">
    <cofactor evidence="1">
        <name>FMN</name>
        <dbReference type="ChEBI" id="CHEBI:58210"/>
    </cofactor>
</comment>